<sequence length="60" mass="6731">MINKHQNNLQTAPGTGPKDIAPGAVYLIYLFFEYTDFAGSFRPFQRNIGEAKNKGLGKRK</sequence>
<proteinExistence type="predicted"/>
<reference evidence="2 3" key="2">
    <citation type="submission" date="2009-02" db="EMBL/GenBank/DDBJ databases">
        <title>Draft genome sequence of Clostridium asparagiforme (DSM 15981).</title>
        <authorList>
            <person name="Sudarsanam P."/>
            <person name="Ley R."/>
            <person name="Guruge J."/>
            <person name="Turnbaugh P.J."/>
            <person name="Mahowald M."/>
            <person name="Liep D."/>
            <person name="Gordon J."/>
        </authorList>
    </citation>
    <scope>NUCLEOTIDE SEQUENCE [LARGE SCALE GENOMIC DNA]</scope>
    <source>
        <strain evidence="2 3">DSM 15981</strain>
    </source>
</reference>
<feature type="compositionally biased region" description="Polar residues" evidence="1">
    <location>
        <begin position="1"/>
        <end position="13"/>
    </location>
</feature>
<feature type="region of interest" description="Disordered" evidence="1">
    <location>
        <begin position="1"/>
        <end position="20"/>
    </location>
</feature>
<comment type="caution">
    <text evidence="2">The sequence shown here is derived from an EMBL/GenBank/DDBJ whole genome shotgun (WGS) entry which is preliminary data.</text>
</comment>
<dbReference type="Proteomes" id="UP000004756">
    <property type="component" value="Unassembled WGS sequence"/>
</dbReference>
<evidence type="ECO:0000256" key="1">
    <source>
        <dbReference type="SAM" id="MobiDB-lite"/>
    </source>
</evidence>
<evidence type="ECO:0000313" key="2">
    <source>
        <dbReference type="EMBL" id="EEG54462.1"/>
    </source>
</evidence>
<dbReference type="RefSeq" id="WP_007712953.1">
    <property type="nucleotide sequence ID" value="NZ_CP102272.1"/>
</dbReference>
<organism evidence="2 3">
    <name type="scientific">[Clostridium] asparagiforme DSM 15981</name>
    <dbReference type="NCBI Taxonomy" id="518636"/>
    <lineage>
        <taxon>Bacteria</taxon>
        <taxon>Bacillati</taxon>
        <taxon>Bacillota</taxon>
        <taxon>Clostridia</taxon>
        <taxon>Lachnospirales</taxon>
        <taxon>Lachnospiraceae</taxon>
        <taxon>Enterocloster</taxon>
    </lineage>
</organism>
<gene>
    <name evidence="2" type="ORF">CLOSTASPAR_03471</name>
</gene>
<evidence type="ECO:0000313" key="3">
    <source>
        <dbReference type="Proteomes" id="UP000004756"/>
    </source>
</evidence>
<protein>
    <submittedName>
        <fullName evidence="2">Uncharacterized protein</fullName>
    </submittedName>
</protein>
<dbReference type="EMBL" id="ACCJ01000265">
    <property type="protein sequence ID" value="EEG54462.1"/>
    <property type="molecule type" value="Genomic_DNA"/>
</dbReference>
<dbReference type="HOGENOM" id="CLU_2932977_0_0_9"/>
<reference evidence="2 3" key="1">
    <citation type="submission" date="2009-01" db="EMBL/GenBank/DDBJ databases">
        <authorList>
            <person name="Fulton L."/>
            <person name="Clifton S."/>
            <person name="Fulton B."/>
            <person name="Xu J."/>
            <person name="Minx P."/>
            <person name="Pepin K.H."/>
            <person name="Johnson M."/>
            <person name="Bhonagiri V."/>
            <person name="Nash W.E."/>
            <person name="Mardis E.R."/>
            <person name="Wilson R.K."/>
        </authorList>
    </citation>
    <scope>NUCLEOTIDE SEQUENCE [LARGE SCALE GENOMIC DNA]</scope>
    <source>
        <strain evidence="2 3">DSM 15981</strain>
    </source>
</reference>
<accession>C0D2I2</accession>
<keyword evidence="3" id="KW-1185">Reference proteome</keyword>
<dbReference type="AlphaFoldDB" id="C0D2I2"/>
<name>C0D2I2_9FIRM</name>